<organism evidence="2 3">
    <name type="scientific">Prosthecochloris vibrioformis</name>
    <name type="common">Chlorobium vibrioforme</name>
    <dbReference type="NCBI Taxonomy" id="1098"/>
    <lineage>
        <taxon>Bacteria</taxon>
        <taxon>Pseudomonadati</taxon>
        <taxon>Chlorobiota</taxon>
        <taxon>Chlorobiia</taxon>
        <taxon>Chlorobiales</taxon>
        <taxon>Chlorobiaceae</taxon>
        <taxon>Prosthecochloris</taxon>
    </lineage>
</organism>
<sequence>MRNRNIVTCLLATCAYGVLVVGLFFSVVFQGMVPASPDSITPMALSMALDRLRESTGIYPLWQPWSFSGMPTVAAFSYLNGLYYPGALLGLFGLGDTGLQLVHFVLAGSGGYVFLRFFRLGYAAAFLGGAAFMLNPYLVTMFVFGHGSQLMTAAWMPWIAWASARLFQRATLFDAAVLAILVGMQLQRSHVQVAYYTWILVALVFIMSGVGGAAAARHLLKKSLLGLVALGGGFVMAFQVYLPVMAYTPFSVRGAASGGGAPYEYATMWSMHPSELLTFILPGAFGFGGAAYWGFMPFTDFPHYAGIVVLLLAVAGAWGMRSSKMVHVLLLSLLLSVLLSFGRYWSPVFDLFYHWAPFFSRFRVPSMALVLASFALPMLAGAGLHVVSQYTGQRWKAALNITMVVLFTGGVILVAVRPLLEAALTSFIPLPSLETVQLNQIVQRVRVELVADGALIAVFLLAATGVALWMNWQDRISSRACSAVIALLAIGDIALVGSQVIAPGKNSLRENQFARQELLDYVFSEDDVVGWLREQPGDFRIYPAGEIFGDNRFALFGLSSVGGYHPAKIARYDALLRSTSNLAELAYLRMLGVRYVLVTAPLAHPDLELVHRGVFRRAVGSVDTWVYRLRDSMELAWFADAATAVAGAGDALALAPIGMYRDGGYTEVYVDGASWEGRREFDVGSIVSYARFSEQVTIDIETRAEALLVLGDVYYPKGWRARVDGAPATLLPVNGVLQGVVIPPGEHKVALVYDRSLFENGRRVSALSFLLFAGLLVGAGSGRWKKLEER</sequence>
<feature type="transmembrane region" description="Helical" evidence="1">
    <location>
        <begin position="193"/>
        <end position="217"/>
    </location>
</feature>
<accession>A0A5C4S2R7</accession>
<keyword evidence="3" id="KW-1185">Reference proteome</keyword>
<feature type="transmembrane region" description="Helical" evidence="1">
    <location>
        <begin position="399"/>
        <end position="420"/>
    </location>
</feature>
<feature type="transmembrane region" description="Helical" evidence="1">
    <location>
        <begin position="366"/>
        <end position="387"/>
    </location>
</feature>
<dbReference type="PANTHER" id="PTHR38454:SF1">
    <property type="entry name" value="INTEGRAL MEMBRANE PROTEIN"/>
    <property type="match status" value="1"/>
</dbReference>
<feature type="transmembrane region" description="Helical" evidence="1">
    <location>
        <begin position="454"/>
        <end position="472"/>
    </location>
</feature>
<dbReference type="AlphaFoldDB" id="A0A5C4S2R7"/>
<evidence type="ECO:0000313" key="2">
    <source>
        <dbReference type="EMBL" id="TNJ37776.1"/>
    </source>
</evidence>
<dbReference type="Proteomes" id="UP000309544">
    <property type="component" value="Unassembled WGS sequence"/>
</dbReference>
<gene>
    <name evidence="2" type="ORF">FGF68_00960</name>
</gene>
<feature type="transmembrane region" description="Helical" evidence="1">
    <location>
        <begin position="7"/>
        <end position="29"/>
    </location>
</feature>
<reference evidence="2 3" key="1">
    <citation type="submission" date="2019-05" db="EMBL/GenBank/DDBJ databases">
        <title>Draft Whole-Genome sequence of the green sulfur bacterium Prosthecochloris vibrioformis DSM 260.</title>
        <authorList>
            <person name="Meyer T.E."/>
            <person name="Kyndt J.A."/>
        </authorList>
    </citation>
    <scope>NUCLEOTIDE SEQUENCE [LARGE SCALE GENOMIC DNA]</scope>
    <source>
        <strain evidence="2 3">DSM 260</strain>
    </source>
</reference>
<feature type="transmembrane region" description="Helical" evidence="1">
    <location>
        <begin position="166"/>
        <end position="186"/>
    </location>
</feature>
<feature type="transmembrane region" description="Helical" evidence="1">
    <location>
        <begin position="301"/>
        <end position="319"/>
    </location>
</feature>
<feature type="transmembrane region" description="Helical" evidence="1">
    <location>
        <begin position="122"/>
        <end position="146"/>
    </location>
</feature>
<comment type="caution">
    <text evidence="2">The sequence shown here is derived from an EMBL/GenBank/DDBJ whole genome shotgun (WGS) entry which is preliminary data.</text>
</comment>
<proteinExistence type="predicted"/>
<feature type="transmembrane region" description="Helical" evidence="1">
    <location>
        <begin position="87"/>
        <end position="115"/>
    </location>
</feature>
<feature type="transmembrane region" description="Helical" evidence="1">
    <location>
        <begin position="223"/>
        <end position="244"/>
    </location>
</feature>
<protein>
    <submittedName>
        <fullName evidence="2">YfhO family protein</fullName>
    </submittedName>
</protein>
<name>A0A5C4S2R7_PROVB</name>
<keyword evidence="1" id="KW-1133">Transmembrane helix</keyword>
<evidence type="ECO:0000256" key="1">
    <source>
        <dbReference type="SAM" id="Phobius"/>
    </source>
</evidence>
<feature type="transmembrane region" description="Helical" evidence="1">
    <location>
        <begin position="326"/>
        <end position="346"/>
    </location>
</feature>
<keyword evidence="1" id="KW-0472">Membrane</keyword>
<evidence type="ECO:0000313" key="3">
    <source>
        <dbReference type="Proteomes" id="UP000309544"/>
    </source>
</evidence>
<dbReference type="PANTHER" id="PTHR38454">
    <property type="entry name" value="INTEGRAL MEMBRANE PROTEIN-RELATED"/>
    <property type="match status" value="1"/>
</dbReference>
<feature type="transmembrane region" description="Helical" evidence="1">
    <location>
        <begin position="484"/>
        <end position="502"/>
    </location>
</feature>
<dbReference type="InterPro" id="IPR018580">
    <property type="entry name" value="Uncharacterised_YfhO"/>
</dbReference>
<keyword evidence="1" id="KW-0812">Transmembrane</keyword>
<dbReference type="EMBL" id="VDCI01000001">
    <property type="protein sequence ID" value="TNJ37776.1"/>
    <property type="molecule type" value="Genomic_DNA"/>
</dbReference>